<gene>
    <name evidence="2" type="ORF">RRG08_021668</name>
</gene>
<evidence type="ECO:0000313" key="3">
    <source>
        <dbReference type="Proteomes" id="UP001283361"/>
    </source>
</evidence>
<sequence>MGTESIRKTDGQSSAAPGDWVKDLFAPIFDFDAIIAAGKHDSRLDKPYIKRASILDPQTVKEVFERVHQRVVESERLKLEELAEKKQKDEDKRIDPRKSSIWDTEELDTLRKVYKSARGEISKLEAELRESKNHSHRLEAELTAQREEKDALTARLGEAVKANQRLVIHRDNLQQQMAVMEVKVAALTDMWHEIDSLKLKAMEETKAARLELDRERLERQKLQCDLAELHQNVERDREQAERDIQTRFEIEVNDLQDVVRDLTLELQKEKQQHEASRRGLDHLRLHFSSLPLRDVLPPGVVDEDQVGRIDHCDSL</sequence>
<evidence type="ECO:0000313" key="2">
    <source>
        <dbReference type="EMBL" id="KAK3698157.1"/>
    </source>
</evidence>
<name>A0AAE0XN15_9GAST</name>
<feature type="coiled-coil region" evidence="1">
    <location>
        <begin position="72"/>
        <end position="272"/>
    </location>
</feature>
<protein>
    <submittedName>
        <fullName evidence="2">Uncharacterized protein</fullName>
    </submittedName>
</protein>
<keyword evidence="3" id="KW-1185">Reference proteome</keyword>
<accession>A0AAE0XN15</accession>
<dbReference type="AlphaFoldDB" id="A0AAE0XN15"/>
<proteinExistence type="predicted"/>
<evidence type="ECO:0000256" key="1">
    <source>
        <dbReference type="SAM" id="Coils"/>
    </source>
</evidence>
<reference evidence="2" key="1">
    <citation type="journal article" date="2023" name="G3 (Bethesda)">
        <title>A reference genome for the long-term kleptoplast-retaining sea slug Elysia crispata morphotype clarki.</title>
        <authorList>
            <person name="Eastman K.E."/>
            <person name="Pendleton A.L."/>
            <person name="Shaikh M.A."/>
            <person name="Suttiyut T."/>
            <person name="Ogas R."/>
            <person name="Tomko P."/>
            <person name="Gavelis G."/>
            <person name="Widhalm J.R."/>
            <person name="Wisecaver J.H."/>
        </authorList>
    </citation>
    <scope>NUCLEOTIDE SEQUENCE</scope>
    <source>
        <strain evidence="2">ECLA1</strain>
    </source>
</reference>
<keyword evidence="1" id="KW-0175">Coiled coil</keyword>
<organism evidence="2 3">
    <name type="scientific">Elysia crispata</name>
    <name type="common">lettuce slug</name>
    <dbReference type="NCBI Taxonomy" id="231223"/>
    <lineage>
        <taxon>Eukaryota</taxon>
        <taxon>Metazoa</taxon>
        <taxon>Spiralia</taxon>
        <taxon>Lophotrochozoa</taxon>
        <taxon>Mollusca</taxon>
        <taxon>Gastropoda</taxon>
        <taxon>Heterobranchia</taxon>
        <taxon>Euthyneura</taxon>
        <taxon>Panpulmonata</taxon>
        <taxon>Sacoglossa</taxon>
        <taxon>Placobranchoidea</taxon>
        <taxon>Plakobranchidae</taxon>
        <taxon>Elysia</taxon>
    </lineage>
</organism>
<dbReference type="EMBL" id="JAWDGP010007981">
    <property type="protein sequence ID" value="KAK3698157.1"/>
    <property type="molecule type" value="Genomic_DNA"/>
</dbReference>
<comment type="caution">
    <text evidence="2">The sequence shown here is derived from an EMBL/GenBank/DDBJ whole genome shotgun (WGS) entry which is preliminary data.</text>
</comment>
<dbReference type="Proteomes" id="UP001283361">
    <property type="component" value="Unassembled WGS sequence"/>
</dbReference>